<organism evidence="2 3">
    <name type="scientific">Pseudolactococcus paracarnosus</name>
    <dbReference type="NCBI Taxonomy" id="2749962"/>
    <lineage>
        <taxon>Bacteria</taxon>
        <taxon>Bacillati</taxon>
        <taxon>Bacillota</taxon>
        <taxon>Bacilli</taxon>
        <taxon>Lactobacillales</taxon>
        <taxon>Streptococcaceae</taxon>
        <taxon>Pseudolactococcus</taxon>
    </lineage>
</organism>
<evidence type="ECO:0008006" key="4">
    <source>
        <dbReference type="Google" id="ProtNLM"/>
    </source>
</evidence>
<accession>A0A7L4WF45</accession>
<evidence type="ECO:0000313" key="3">
    <source>
        <dbReference type="Proteomes" id="UP000516280"/>
    </source>
</evidence>
<keyword evidence="1" id="KW-0812">Transmembrane</keyword>
<protein>
    <recommendedName>
        <fullName evidence="4">Transmembrane protein</fullName>
    </recommendedName>
</protein>
<evidence type="ECO:0000313" key="2">
    <source>
        <dbReference type="EMBL" id="QDJ28171.1"/>
    </source>
</evidence>
<dbReference type="EMBL" id="CP017195">
    <property type="protein sequence ID" value="QDJ28171.1"/>
    <property type="molecule type" value="Genomic_DNA"/>
</dbReference>
<keyword evidence="1" id="KW-0472">Membrane</keyword>
<keyword evidence="1" id="KW-1133">Transmembrane helix</keyword>
<dbReference type="Proteomes" id="UP000516280">
    <property type="component" value="Chromosome"/>
</dbReference>
<sequence>MKIKKENKDKMNNKKIWLYYFLINYGVFFTTITYLCLGFFLTFQDRSPNVKVIMFLTIIYVLVVLFLRKIMVKGNVYCEYLLTSKIELDNVESYGKQVVNSTLFNRFVLKVKQHRYNNNIHTLNLNAYSCLISVYYYKGNFEAAIKGAEKIDFSTLQIYESNQVVFQVVQYAFALRSNLLSKDMVKSGILFEQLEQLVDKYPSQSQVINTVIQLSQAIKDIVCDGQVNDFVDEWQPKTRLLKLEKLYFQALNEALKGNVAQARQYFVTLSRENPDLFFVKAAKLNLEENQ</sequence>
<reference evidence="2 3" key="1">
    <citation type="submission" date="2016-09" db="EMBL/GenBank/DDBJ databases">
        <title>Lactic acid bacteria from MAP meat Genome sequencing and assembly.</title>
        <authorList>
            <person name="Behr J."/>
            <person name="Hilgarth M."/>
            <person name="Vogel R.F."/>
        </authorList>
    </citation>
    <scope>NUCLEOTIDE SEQUENCE [LARGE SCALE GENOMIC DNA]</scope>
    <source>
        <strain evidence="2 3">TMW21615</strain>
    </source>
</reference>
<proteinExistence type="predicted"/>
<name>A0A7L4WF45_9LACT</name>
<evidence type="ECO:0000256" key="1">
    <source>
        <dbReference type="SAM" id="Phobius"/>
    </source>
</evidence>
<dbReference type="AlphaFoldDB" id="A0A7L4WF45"/>
<feature type="transmembrane region" description="Helical" evidence="1">
    <location>
        <begin position="49"/>
        <end position="67"/>
    </location>
</feature>
<feature type="transmembrane region" description="Helical" evidence="1">
    <location>
        <begin position="21"/>
        <end position="43"/>
    </location>
</feature>
<gene>
    <name evidence="2" type="ORF">BHS01_06375</name>
</gene>
<dbReference type="KEGG" id="lpaa:BHS01_06375"/>